<gene>
    <name evidence="1" type="ORF">LPB072_15195</name>
    <name evidence="2" type="ORF">LPB72_00625</name>
</gene>
<evidence type="ECO:0000313" key="4">
    <source>
        <dbReference type="Proteomes" id="UP000185680"/>
    </source>
</evidence>
<dbReference type="Proteomes" id="UP000185657">
    <property type="component" value="Unassembled WGS sequence"/>
</dbReference>
<evidence type="ECO:0000313" key="3">
    <source>
        <dbReference type="Proteomes" id="UP000185657"/>
    </source>
</evidence>
<dbReference type="STRING" id="1763535.LPB072_15195"/>
<dbReference type="EMBL" id="CP017476">
    <property type="protein sequence ID" value="AOW13983.1"/>
    <property type="molecule type" value="Genomic_DNA"/>
</dbReference>
<dbReference type="EMBL" id="LVWD01000001">
    <property type="protein sequence ID" value="OAD44052.1"/>
    <property type="molecule type" value="Genomic_DNA"/>
</dbReference>
<reference evidence="1 4" key="2">
    <citation type="submission" date="2016-10" db="EMBL/GenBank/DDBJ databases">
        <title>Hydorgenophaga sp. LPB0072 isolated from gastropod.</title>
        <authorList>
            <person name="Kim E."/>
            <person name="Yi H."/>
        </authorList>
    </citation>
    <scope>NUCLEOTIDE SEQUENCE [LARGE SCALE GENOMIC DNA]</scope>
    <source>
        <strain evidence="1 4">LPB0072</strain>
    </source>
</reference>
<keyword evidence="3" id="KW-1185">Reference proteome</keyword>
<dbReference type="KEGG" id="hyl:LPB072_15195"/>
<dbReference type="Proteomes" id="UP000185680">
    <property type="component" value="Chromosome"/>
</dbReference>
<evidence type="ECO:0000313" key="1">
    <source>
        <dbReference type="EMBL" id="AOW13983.1"/>
    </source>
</evidence>
<evidence type="ECO:0000313" key="2">
    <source>
        <dbReference type="EMBL" id="OAD44052.1"/>
    </source>
</evidence>
<dbReference type="OrthoDB" id="8895352at2"/>
<dbReference type="RefSeq" id="WP_066084238.1">
    <property type="nucleotide sequence ID" value="NZ_LVWD01000001.1"/>
</dbReference>
<name>A0A162Z759_9BURK</name>
<evidence type="ECO:0008006" key="5">
    <source>
        <dbReference type="Google" id="ProtNLM"/>
    </source>
</evidence>
<accession>A0A162Z759</accession>
<reference evidence="2 3" key="1">
    <citation type="submission" date="2016-02" db="EMBL/GenBank/DDBJ databases">
        <title>Draft genome sequence of Hydrogenophaga sp. LPB0072.</title>
        <authorList>
            <person name="Shin S.-K."/>
            <person name="Yi H."/>
        </authorList>
    </citation>
    <scope>NUCLEOTIDE SEQUENCE [LARGE SCALE GENOMIC DNA]</scope>
    <source>
        <strain evidence="2 3">LPB0072</strain>
    </source>
</reference>
<sequence>MLPQEAHSGVWLLKDIDSPTALLGCGSCLDRQACGGLHLPNGSAMLTCMDLCHCADPSACDMVCPKAPTRFARRVHEVRGFQLDDIPRRNFNARPAPAGCVTLIEGRVSRRRPIELPDYAAIPLSRAITGRGLQQRAKTRDELVRDHGVLPRKGWIVTGIEDDRYVERAWRLPKHREVFKSLREAGVVFATSPNFSLYADAPRHDNLHAMKRIAWMWYTMNEAGLPTALHVNGRTSHDFDRWTQFIIDHPEVTSIAFEFLTGAKLVDDSERYVDRLTTLAQRVERPLTLVLRGSMQVAKRLEAVFDHVIWLDATPYFRAMHRHVAVPNSAGPLRYAPRGGDAAAPIGGLFKSLAMAAQRRYHICRSEISIPAQRSLDLRPLGTPSDMSADDEAAQLLLFP</sequence>
<proteinExistence type="predicted"/>
<protein>
    <recommendedName>
        <fullName evidence="5">DUF4417 domain-containing protein</fullName>
    </recommendedName>
</protein>
<organism evidence="1 4">
    <name type="scientific">Hydrogenophaga crassostreae</name>
    <dbReference type="NCBI Taxonomy" id="1763535"/>
    <lineage>
        <taxon>Bacteria</taxon>
        <taxon>Pseudomonadati</taxon>
        <taxon>Pseudomonadota</taxon>
        <taxon>Betaproteobacteria</taxon>
        <taxon>Burkholderiales</taxon>
        <taxon>Comamonadaceae</taxon>
        <taxon>Hydrogenophaga</taxon>
    </lineage>
</organism>
<dbReference type="AlphaFoldDB" id="A0A162Z759"/>